<dbReference type="EMBL" id="PJQD01000085">
    <property type="protein sequence ID" value="POY71420.1"/>
    <property type="molecule type" value="Genomic_DNA"/>
</dbReference>
<feature type="compositionally biased region" description="Low complexity" evidence="1">
    <location>
        <begin position="51"/>
        <end position="66"/>
    </location>
</feature>
<accession>A0A2S5B3S2</accession>
<dbReference type="GO" id="GO:0140580">
    <property type="term" value="F:mitochondrion autophagosome adaptor activity"/>
    <property type="evidence" value="ECO:0007669"/>
    <property type="project" value="InterPro"/>
</dbReference>
<dbReference type="STRING" id="741276.A0A2S5B3S2"/>
<reference evidence="2 3" key="1">
    <citation type="journal article" date="2018" name="Front. Microbiol.">
        <title>Prospects for Fungal Bioremediation of Acidic Radioactive Waste Sites: Characterization and Genome Sequence of Rhodotorula taiwanensis MD1149.</title>
        <authorList>
            <person name="Tkavc R."/>
            <person name="Matrosova V.Y."/>
            <person name="Grichenko O.E."/>
            <person name="Gostincar C."/>
            <person name="Volpe R.P."/>
            <person name="Klimenkova P."/>
            <person name="Gaidamakova E.K."/>
            <person name="Zhou C.E."/>
            <person name="Stewart B.J."/>
            <person name="Lyman M.G."/>
            <person name="Malfatti S.A."/>
            <person name="Rubinfeld B."/>
            <person name="Courtot M."/>
            <person name="Singh J."/>
            <person name="Dalgard C.L."/>
            <person name="Hamilton T."/>
            <person name="Frey K.G."/>
            <person name="Gunde-Cimerman N."/>
            <person name="Dugan L."/>
            <person name="Daly M.J."/>
        </authorList>
    </citation>
    <scope>NUCLEOTIDE SEQUENCE [LARGE SCALE GENOMIC DNA]</scope>
    <source>
        <strain evidence="2 3">MD1149</strain>
    </source>
</reference>
<proteinExistence type="predicted"/>
<dbReference type="Proteomes" id="UP000237144">
    <property type="component" value="Unassembled WGS sequence"/>
</dbReference>
<keyword evidence="3" id="KW-1185">Reference proteome</keyword>
<protein>
    <submittedName>
        <fullName evidence="2">Uncharacterized protein</fullName>
    </submittedName>
</protein>
<dbReference type="PANTHER" id="PTHR38699:SF1">
    <property type="entry name" value="MITOPHAGY RECEPTOR ATG43"/>
    <property type="match status" value="1"/>
</dbReference>
<feature type="compositionally biased region" description="Polar residues" evidence="1">
    <location>
        <begin position="18"/>
        <end position="37"/>
    </location>
</feature>
<gene>
    <name evidence="2" type="ORF">BMF94_5733</name>
</gene>
<name>A0A2S5B3S2_9BASI</name>
<evidence type="ECO:0000313" key="2">
    <source>
        <dbReference type="EMBL" id="POY71420.1"/>
    </source>
</evidence>
<evidence type="ECO:0000256" key="1">
    <source>
        <dbReference type="SAM" id="MobiDB-lite"/>
    </source>
</evidence>
<sequence>MTSLDASHWPGAHDTADRTTGQAVYDSISSHLQTVGPSGTSRRDDDDSSSETDQSASVLQGLTGRQQQRRRRRTSSSAGSTGAPERIPVPPIPDLRYEQGVLASLQPFIHRVPASPATSTTAPSAHGVKGEETEKHELKVEAAETATLAARDLTAEAKGGSERQSDIFLGPLRIEWGRVVYVIVRDQVLSPLVQGVLWGVAGFYLSAIWQWNKARIAASRSGYPADRPSLLASLGIRTR</sequence>
<comment type="caution">
    <text evidence="2">The sequence shown here is derived from an EMBL/GenBank/DDBJ whole genome shotgun (WGS) entry which is preliminary data.</text>
</comment>
<dbReference type="PANTHER" id="PTHR38699">
    <property type="entry name" value="CHROMOSOME 1, WHOLE GENOME SHOTGUN SEQUENCE"/>
    <property type="match status" value="1"/>
</dbReference>
<dbReference type="InterPro" id="IPR013898">
    <property type="entry name" value="Atg43"/>
</dbReference>
<dbReference type="AlphaFoldDB" id="A0A2S5B3S2"/>
<feature type="region of interest" description="Disordered" evidence="1">
    <location>
        <begin position="1"/>
        <end position="93"/>
    </location>
</feature>
<feature type="region of interest" description="Disordered" evidence="1">
    <location>
        <begin position="115"/>
        <end position="135"/>
    </location>
</feature>
<organism evidence="2 3">
    <name type="scientific">Rhodotorula taiwanensis</name>
    <dbReference type="NCBI Taxonomy" id="741276"/>
    <lineage>
        <taxon>Eukaryota</taxon>
        <taxon>Fungi</taxon>
        <taxon>Dikarya</taxon>
        <taxon>Basidiomycota</taxon>
        <taxon>Pucciniomycotina</taxon>
        <taxon>Microbotryomycetes</taxon>
        <taxon>Sporidiobolales</taxon>
        <taxon>Sporidiobolaceae</taxon>
        <taxon>Rhodotorula</taxon>
    </lineage>
</organism>
<dbReference type="GO" id="GO:0000423">
    <property type="term" value="P:mitophagy"/>
    <property type="evidence" value="ECO:0007669"/>
    <property type="project" value="InterPro"/>
</dbReference>
<feature type="compositionally biased region" description="Low complexity" evidence="1">
    <location>
        <begin position="115"/>
        <end position="125"/>
    </location>
</feature>
<dbReference type="OrthoDB" id="2430343at2759"/>
<evidence type="ECO:0000313" key="3">
    <source>
        <dbReference type="Proteomes" id="UP000237144"/>
    </source>
</evidence>